<dbReference type="Pfam" id="PF03997">
    <property type="entry name" value="VPS28"/>
    <property type="match status" value="1"/>
</dbReference>
<dbReference type="PANTHER" id="PTHR12937">
    <property type="entry name" value="VACUOLAR PROTEIN SORTING 28, ISOFORM 2 VPS28"/>
    <property type="match status" value="1"/>
</dbReference>
<dbReference type="GO" id="GO:0031902">
    <property type="term" value="C:late endosome membrane"/>
    <property type="evidence" value="ECO:0007669"/>
    <property type="project" value="UniProtKB-SubCell"/>
</dbReference>
<dbReference type="EMBL" id="CP049013">
    <property type="protein sequence ID" value="QID88368.1"/>
    <property type="molecule type" value="Genomic_DNA"/>
</dbReference>
<gene>
    <name evidence="9" type="primary">VPS28_2</name>
    <name evidence="9" type="ORF">GRS66_011079</name>
</gene>
<dbReference type="Proteomes" id="UP000501346">
    <property type="component" value="Chromosome SeXVI"/>
</dbReference>
<dbReference type="OrthoDB" id="2671at2759"/>
<keyword evidence="3 5" id="KW-0967">Endosome</keyword>
<dbReference type="GO" id="GO:0044877">
    <property type="term" value="F:protein-containing complex binding"/>
    <property type="evidence" value="ECO:0007669"/>
    <property type="project" value="TreeGrafter"/>
</dbReference>
<dbReference type="AlphaFoldDB" id="A0A6C1EG33"/>
<evidence type="ECO:0000313" key="9">
    <source>
        <dbReference type="EMBL" id="QID88368.1"/>
    </source>
</evidence>
<feature type="domain" description="VPS28 N-terminal" evidence="8">
    <location>
        <begin position="11"/>
        <end position="125"/>
    </location>
</feature>
<evidence type="ECO:0000256" key="2">
    <source>
        <dbReference type="ARBA" id="ARBA00022448"/>
    </source>
</evidence>
<evidence type="ECO:0000256" key="3">
    <source>
        <dbReference type="ARBA" id="ARBA00022753"/>
    </source>
</evidence>
<dbReference type="PROSITE" id="PS51313">
    <property type="entry name" value="VPS28_N"/>
    <property type="match status" value="1"/>
</dbReference>
<comment type="subcellular location">
    <subcellularLocation>
        <location evidence="1">Late endosome membrane</location>
        <topology evidence="1">Peripheral membrane protein</topology>
    </subcellularLocation>
</comment>
<comment type="similarity">
    <text evidence="5 6">Belongs to the VPS28 family.</text>
</comment>
<evidence type="ECO:0000256" key="5">
    <source>
        <dbReference type="PIRNR" id="PIRNR017535"/>
    </source>
</evidence>
<evidence type="ECO:0000313" key="10">
    <source>
        <dbReference type="Proteomes" id="UP000501346"/>
    </source>
</evidence>
<dbReference type="InterPro" id="IPR037206">
    <property type="entry name" value="VPS28_C_sf"/>
</dbReference>
<dbReference type="InterPro" id="IPR007143">
    <property type="entry name" value="Vps28"/>
</dbReference>
<keyword evidence="10" id="KW-1185">Reference proteome</keyword>
<dbReference type="Gene3D" id="1.20.120.1130">
    <property type="match status" value="1"/>
</dbReference>
<keyword evidence="4 5" id="KW-0653">Protein transport</keyword>
<organism evidence="9 10">
    <name type="scientific">Saccharomyces pastorianus</name>
    <name type="common">Lager yeast</name>
    <name type="synonym">Saccharomyces cerevisiae x Saccharomyces eubayanus</name>
    <dbReference type="NCBI Taxonomy" id="27292"/>
    <lineage>
        <taxon>Eukaryota</taxon>
        <taxon>Fungi</taxon>
        <taxon>Dikarya</taxon>
        <taxon>Ascomycota</taxon>
        <taxon>Saccharomycotina</taxon>
        <taxon>Saccharomycetes</taxon>
        <taxon>Saccharomycetales</taxon>
        <taxon>Saccharomycetaceae</taxon>
        <taxon>Saccharomyces</taxon>
    </lineage>
</organism>
<dbReference type="Gene3D" id="1.20.1440.200">
    <property type="match status" value="1"/>
</dbReference>
<dbReference type="FunFam" id="1.20.1440.200:FF:000003">
    <property type="entry name" value="Vacuolar protein sorting-associated protein 28"/>
    <property type="match status" value="1"/>
</dbReference>
<dbReference type="SUPFAM" id="SSF140111">
    <property type="entry name" value="Endosomal sorting complex assembly domain"/>
    <property type="match status" value="1"/>
</dbReference>
<accession>A0A6C1EG33</accession>
<dbReference type="InterPro" id="IPR017898">
    <property type="entry name" value="VPS28_N"/>
</dbReference>
<dbReference type="PANTHER" id="PTHR12937:SF0">
    <property type="entry name" value="VACUOLAR PROTEIN SORTING-ASSOCIATED PROTEIN 28 HOMOLOG"/>
    <property type="match status" value="1"/>
</dbReference>
<dbReference type="GO" id="GO:0043328">
    <property type="term" value="P:protein transport to vacuole involved in ubiquitin-dependent protein catabolic process via the multivesicular body sorting pathway"/>
    <property type="evidence" value="ECO:0007669"/>
    <property type="project" value="TreeGrafter"/>
</dbReference>
<reference evidence="9 10" key="1">
    <citation type="journal article" date="2019" name="BMC Genomics">
        <title>Chromosome level assembly and comparative genome analysis confirm lager-brewing yeasts originated from a single hybridization.</title>
        <authorList>
            <person name="Salazar A.N."/>
            <person name="Gorter de Vries A.R."/>
            <person name="van den Broek M."/>
            <person name="Brouwers N."/>
            <person name="de la Torre Cortes P."/>
            <person name="Kuijpers N.G.A."/>
            <person name="Daran J.G."/>
            <person name="Abeel T."/>
        </authorList>
    </citation>
    <scope>NUCLEOTIDE SEQUENCE [LARGE SCALE GENOMIC DNA]</scope>
    <source>
        <strain evidence="9 10">CBS 1483</strain>
    </source>
</reference>
<dbReference type="InterPro" id="IPR038358">
    <property type="entry name" value="VPS28_N_sf"/>
</dbReference>
<evidence type="ECO:0000256" key="6">
    <source>
        <dbReference type="PROSITE-ProRule" id="PRU00642"/>
    </source>
</evidence>
<protein>
    <recommendedName>
        <fullName evidence="5">Vacuolar protein sorting-associated protein 28</fullName>
    </recommendedName>
    <alternativeName>
        <fullName evidence="5">ESCRT-I complex subunit VPS28</fullName>
    </alternativeName>
</protein>
<dbReference type="PIRSF" id="PIRSF017535">
    <property type="entry name" value="VPS28"/>
    <property type="match status" value="1"/>
</dbReference>
<evidence type="ECO:0000256" key="1">
    <source>
        <dbReference type="ARBA" id="ARBA00004633"/>
    </source>
</evidence>
<feature type="domain" description="VPS28 C-terminal" evidence="7">
    <location>
        <begin position="148"/>
        <end position="242"/>
    </location>
</feature>
<dbReference type="GO" id="GO:0000813">
    <property type="term" value="C:ESCRT I complex"/>
    <property type="evidence" value="ECO:0007669"/>
    <property type="project" value="UniProtKB-UniRule"/>
</dbReference>
<evidence type="ECO:0000259" key="7">
    <source>
        <dbReference type="PROSITE" id="PS51310"/>
    </source>
</evidence>
<evidence type="ECO:0000259" key="8">
    <source>
        <dbReference type="PROSITE" id="PS51313"/>
    </source>
</evidence>
<name>A0A6C1EG33_SACPS</name>
<sequence>MSRPDIPLNQNPDVFQLLRDEVPLFDNSITSKDKEIIETLSEIYSIIITLDHVEKAYLKDSINDTQYTNTVDKLLKQFKIYLNSQNKDEINKHFRSIESFSDKYNITASNAITRLERGIPITAEHAISTTITAASGGNEQASSSDKKFNAKYVAEATGNFITVMDALKLNYNAKDQLHPLLAELLISINRVTRDDFENRSKLIDWIVKINKLSIGDTLNETQIRELLFDLDLAYKSFYALLD</sequence>
<evidence type="ECO:0000256" key="4">
    <source>
        <dbReference type="ARBA" id="ARBA00022927"/>
    </source>
</evidence>
<dbReference type="SUPFAM" id="SSF140427">
    <property type="entry name" value="VPS28 C-terminal domain-like"/>
    <property type="match status" value="1"/>
</dbReference>
<proteinExistence type="inferred from homology"/>
<dbReference type="PROSITE" id="PS51310">
    <property type="entry name" value="VPS28_C"/>
    <property type="match status" value="1"/>
</dbReference>
<dbReference type="FunFam" id="1.20.120.1130:FF:000001">
    <property type="entry name" value="Vacuolar protein sorting-associated protein 28 homolog"/>
    <property type="match status" value="1"/>
</dbReference>
<keyword evidence="2 5" id="KW-0813">Transport</keyword>
<dbReference type="InterPro" id="IPR037202">
    <property type="entry name" value="ESCRT_assembly_dom"/>
</dbReference>
<dbReference type="InterPro" id="IPR017899">
    <property type="entry name" value="VPS28_C"/>
</dbReference>
<comment type="function">
    <text evidence="5">Component of the ESCRT-I complex (endosomal sorting complex required for transport I), a regulator of vesicular trafficking process.</text>
</comment>